<evidence type="ECO:0000256" key="1">
    <source>
        <dbReference type="SAM" id="SignalP"/>
    </source>
</evidence>
<dbReference type="Proteomes" id="UP000092600">
    <property type="component" value="Unassembled WGS sequence"/>
</dbReference>
<organism evidence="2 3">
    <name type="scientific">Ananas comosus</name>
    <name type="common">Pineapple</name>
    <name type="synonym">Ananas ananas</name>
    <dbReference type="NCBI Taxonomy" id="4615"/>
    <lineage>
        <taxon>Eukaryota</taxon>
        <taxon>Viridiplantae</taxon>
        <taxon>Streptophyta</taxon>
        <taxon>Embryophyta</taxon>
        <taxon>Tracheophyta</taxon>
        <taxon>Spermatophyta</taxon>
        <taxon>Magnoliopsida</taxon>
        <taxon>Liliopsida</taxon>
        <taxon>Poales</taxon>
        <taxon>Bromeliaceae</taxon>
        <taxon>Bromelioideae</taxon>
        <taxon>Ananas</taxon>
    </lineage>
</organism>
<dbReference type="EMBL" id="LSRQ01002954">
    <property type="protein sequence ID" value="OAY72855.1"/>
    <property type="molecule type" value="Genomic_DNA"/>
</dbReference>
<sequence>MYTPKLILAATVLVAAVSLLLSSDSRDPRRRRDIEIIRLTDDNLELLPIPGANGPESIAFDATGGGPYTGVSDGRILKWRGPEGGWLEYASMSSPHL</sequence>
<gene>
    <name evidence="2" type="ORF">ACMD2_19253</name>
</gene>
<dbReference type="AlphaFoldDB" id="A0A199V7P5"/>
<comment type="caution">
    <text evidence="2">The sequence shown here is derived from an EMBL/GenBank/DDBJ whole genome shotgun (WGS) entry which is preliminary data.</text>
</comment>
<protein>
    <submittedName>
        <fullName evidence="2">Protein STRICTOSIDINE SYNTHASE-LIKE 8</fullName>
    </submittedName>
</protein>
<feature type="signal peptide" evidence="1">
    <location>
        <begin position="1"/>
        <end position="22"/>
    </location>
</feature>
<evidence type="ECO:0000313" key="2">
    <source>
        <dbReference type="EMBL" id="OAY72855.1"/>
    </source>
</evidence>
<dbReference type="Gene3D" id="2.120.10.30">
    <property type="entry name" value="TolB, C-terminal domain"/>
    <property type="match status" value="1"/>
</dbReference>
<reference evidence="2 3" key="1">
    <citation type="journal article" date="2016" name="DNA Res.">
        <title>The draft genome of MD-2 pineapple using hybrid error correction of long reads.</title>
        <authorList>
            <person name="Redwan R.M."/>
            <person name="Saidin A."/>
            <person name="Kumar S.V."/>
        </authorList>
    </citation>
    <scope>NUCLEOTIDE SEQUENCE [LARGE SCALE GENOMIC DNA]</scope>
    <source>
        <strain evidence="3">cv. MD2</strain>
        <tissue evidence="2">Leaf</tissue>
    </source>
</reference>
<dbReference type="GO" id="GO:0012505">
    <property type="term" value="C:endomembrane system"/>
    <property type="evidence" value="ECO:0007669"/>
    <property type="project" value="TreeGrafter"/>
</dbReference>
<dbReference type="InterPro" id="IPR011042">
    <property type="entry name" value="6-blade_b-propeller_TolB-like"/>
</dbReference>
<evidence type="ECO:0000313" key="3">
    <source>
        <dbReference type="Proteomes" id="UP000092600"/>
    </source>
</evidence>
<feature type="chain" id="PRO_5008508252" evidence="1">
    <location>
        <begin position="23"/>
        <end position="97"/>
    </location>
</feature>
<dbReference type="PANTHER" id="PTHR10426">
    <property type="entry name" value="STRICTOSIDINE SYNTHASE-RELATED"/>
    <property type="match status" value="1"/>
</dbReference>
<dbReference type="STRING" id="4615.A0A199V7P5"/>
<name>A0A199V7P5_ANACO</name>
<dbReference type="GO" id="GO:0016787">
    <property type="term" value="F:hydrolase activity"/>
    <property type="evidence" value="ECO:0007669"/>
    <property type="project" value="TreeGrafter"/>
</dbReference>
<dbReference type="PANTHER" id="PTHR10426:SF79">
    <property type="entry name" value="PROTEIN STRICTOSIDINE SYNTHASE-LIKE 2"/>
    <property type="match status" value="1"/>
</dbReference>
<dbReference type="Pfam" id="PF20067">
    <property type="entry name" value="SSL_N"/>
    <property type="match status" value="1"/>
</dbReference>
<accession>A0A199V7P5</accession>
<keyword evidence="1" id="KW-0732">Signal</keyword>
<proteinExistence type="predicted"/>